<comment type="caution">
    <text evidence="2">The sequence shown here is derived from an EMBL/GenBank/DDBJ whole genome shotgun (WGS) entry which is preliminary data.</text>
</comment>
<organism evidence="2">
    <name type="scientific">marine sediment metagenome</name>
    <dbReference type="NCBI Taxonomy" id="412755"/>
    <lineage>
        <taxon>unclassified sequences</taxon>
        <taxon>metagenomes</taxon>
        <taxon>ecological metagenomes</taxon>
    </lineage>
</organism>
<feature type="transmembrane region" description="Helical" evidence="1">
    <location>
        <begin position="7"/>
        <end position="29"/>
    </location>
</feature>
<protein>
    <recommendedName>
        <fullName evidence="3">Prepilin-type N-terminal cleavage/methylation domain-containing protein</fullName>
    </recommendedName>
</protein>
<evidence type="ECO:0000313" key="2">
    <source>
        <dbReference type="EMBL" id="KKM67363.1"/>
    </source>
</evidence>
<sequence length="335" mass="36555">MNRKREAGFTLVEVMVAIAILSFAIFATLRVITASLNSIARQGQRVKALHLAQAHLVELETKSFSRIVPESWVISSSASPQYQLNIYDPNVPPSEILISSDDDYWYDSDGLGFSPNDGNDDGILVVSGDGTTVYACINATANETDGPGTAGTADYNWDTDDSELLFDDDDQGKEIQIYYRYYHLIKEGGTIPMSDGEGLKERTIKLITSVGDTDGSGTAGEKSDIMGDDLTSDTPLSSSDYESFNSQTKELTFAEDKGGSSVYIYYLSKKGADIDGDGYKDPLDDAILGVVEGSFYNPDGSIANQITSTKKVTVTEYWKQGENIQSTRQEAYINK</sequence>
<accession>A0A0F9JCT7</accession>
<evidence type="ECO:0008006" key="3">
    <source>
        <dbReference type="Google" id="ProtNLM"/>
    </source>
</evidence>
<evidence type="ECO:0000256" key="1">
    <source>
        <dbReference type="SAM" id="Phobius"/>
    </source>
</evidence>
<gene>
    <name evidence="2" type="ORF">LCGC14_1471830</name>
</gene>
<reference evidence="2" key="1">
    <citation type="journal article" date="2015" name="Nature">
        <title>Complex archaea that bridge the gap between prokaryotes and eukaryotes.</title>
        <authorList>
            <person name="Spang A."/>
            <person name="Saw J.H."/>
            <person name="Jorgensen S.L."/>
            <person name="Zaremba-Niedzwiedzka K."/>
            <person name="Martijn J."/>
            <person name="Lind A.E."/>
            <person name="van Eijk R."/>
            <person name="Schleper C."/>
            <person name="Guy L."/>
            <person name="Ettema T.J."/>
        </authorList>
    </citation>
    <scope>NUCLEOTIDE SEQUENCE</scope>
</reference>
<dbReference type="NCBIfam" id="TIGR02532">
    <property type="entry name" value="IV_pilin_GFxxxE"/>
    <property type="match status" value="1"/>
</dbReference>
<dbReference type="EMBL" id="LAZR01010361">
    <property type="protein sequence ID" value="KKM67363.1"/>
    <property type="molecule type" value="Genomic_DNA"/>
</dbReference>
<dbReference type="AlphaFoldDB" id="A0A0F9JCT7"/>
<keyword evidence="1" id="KW-1133">Transmembrane helix</keyword>
<proteinExistence type="predicted"/>
<name>A0A0F9JCT7_9ZZZZ</name>
<dbReference type="InterPro" id="IPR012902">
    <property type="entry name" value="N_methyl_site"/>
</dbReference>
<dbReference type="PROSITE" id="PS00409">
    <property type="entry name" value="PROKAR_NTER_METHYL"/>
    <property type="match status" value="1"/>
</dbReference>
<dbReference type="Pfam" id="PF07963">
    <property type="entry name" value="N_methyl"/>
    <property type="match status" value="1"/>
</dbReference>
<keyword evidence="1" id="KW-0812">Transmembrane</keyword>
<keyword evidence="1" id="KW-0472">Membrane</keyword>